<evidence type="ECO:0000313" key="3">
    <source>
        <dbReference type="Proteomes" id="UP000568106"/>
    </source>
</evidence>
<dbReference type="AlphaFoldDB" id="A0A7W8II36"/>
<name>A0A7W8II36_9BACT</name>
<dbReference type="InterPro" id="IPR001387">
    <property type="entry name" value="Cro/C1-type_HTH"/>
</dbReference>
<keyword evidence="3" id="KW-1185">Reference proteome</keyword>
<dbReference type="GO" id="GO:0003677">
    <property type="term" value="F:DNA binding"/>
    <property type="evidence" value="ECO:0007669"/>
    <property type="project" value="UniProtKB-KW"/>
</dbReference>
<protein>
    <submittedName>
        <fullName evidence="2">XRE-type DNA-binding protein</fullName>
    </submittedName>
</protein>
<accession>A0A7W8II36</accession>
<evidence type="ECO:0000313" key="2">
    <source>
        <dbReference type="EMBL" id="MBB5317551.1"/>
    </source>
</evidence>
<dbReference type="SUPFAM" id="SSF47413">
    <property type="entry name" value="lambda repressor-like DNA-binding domains"/>
    <property type="match status" value="1"/>
</dbReference>
<comment type="caution">
    <text evidence="2">The sequence shown here is derived from an EMBL/GenBank/DDBJ whole genome shotgun (WGS) entry which is preliminary data.</text>
</comment>
<gene>
    <name evidence="2" type="ORF">HDF09_002220</name>
</gene>
<reference evidence="2" key="1">
    <citation type="submission" date="2020-08" db="EMBL/GenBank/DDBJ databases">
        <title>Genomic Encyclopedia of Type Strains, Phase IV (KMG-V): Genome sequencing to study the core and pangenomes of soil and plant-associated prokaryotes.</title>
        <authorList>
            <person name="Whitman W."/>
        </authorList>
    </citation>
    <scope>NUCLEOTIDE SEQUENCE [LARGE SCALE GENOMIC DNA]</scope>
    <source>
        <strain evidence="2">M8UP27</strain>
    </source>
</reference>
<sequence length="115" mass="12553">MTKGSVLDDLGFSAAEALEIKVKADIYRELMKHIEGRSLTQEQLGTILGIHQPDVSHLRNGRISKFSVGKLIKFAGKLELGAEVRLIKPKPGRGLSVRASVERPAAGLAIRKLVR</sequence>
<dbReference type="Pfam" id="PF13744">
    <property type="entry name" value="HTH_37"/>
    <property type="match status" value="1"/>
</dbReference>
<dbReference type="EMBL" id="JACHDY010000002">
    <property type="protein sequence ID" value="MBB5317551.1"/>
    <property type="molecule type" value="Genomic_DNA"/>
</dbReference>
<dbReference type="Proteomes" id="UP000568106">
    <property type="component" value="Unassembled WGS sequence"/>
</dbReference>
<feature type="domain" description="HTH cro/C1-type" evidence="1">
    <location>
        <begin position="37"/>
        <end position="84"/>
    </location>
</feature>
<proteinExistence type="predicted"/>
<dbReference type="PROSITE" id="PS50943">
    <property type="entry name" value="HTH_CROC1"/>
    <property type="match status" value="1"/>
</dbReference>
<evidence type="ECO:0000259" key="1">
    <source>
        <dbReference type="PROSITE" id="PS50943"/>
    </source>
</evidence>
<dbReference type="InterPro" id="IPR010982">
    <property type="entry name" value="Lambda_DNA-bd_dom_sf"/>
</dbReference>
<keyword evidence="2" id="KW-0238">DNA-binding</keyword>
<organism evidence="2 3">
    <name type="scientific">Tunturiibacter empetritectus</name>
    <dbReference type="NCBI Taxonomy" id="3069691"/>
    <lineage>
        <taxon>Bacteria</taxon>
        <taxon>Pseudomonadati</taxon>
        <taxon>Acidobacteriota</taxon>
        <taxon>Terriglobia</taxon>
        <taxon>Terriglobales</taxon>
        <taxon>Acidobacteriaceae</taxon>
        <taxon>Tunturiibacter</taxon>
    </lineage>
</organism>
<dbReference type="CDD" id="cd00093">
    <property type="entry name" value="HTH_XRE"/>
    <property type="match status" value="1"/>
</dbReference>
<dbReference type="InterPro" id="IPR039554">
    <property type="entry name" value="HigA2-like_HTH"/>
</dbReference>
<dbReference type="Gene3D" id="1.10.260.40">
    <property type="entry name" value="lambda repressor-like DNA-binding domains"/>
    <property type="match status" value="1"/>
</dbReference>